<dbReference type="InterPro" id="IPR006839">
    <property type="entry name" value="DarP"/>
</dbReference>
<dbReference type="PANTHER" id="PTHR38101">
    <property type="entry name" value="UPF0307 PROTEIN YJGA"/>
    <property type="match status" value="1"/>
</dbReference>
<evidence type="ECO:0000256" key="6">
    <source>
        <dbReference type="SAM" id="Coils"/>
    </source>
</evidence>
<sequence length="181" mass="21596">MVRPRNVNRTKSEMEIPDWEQEEFQSRTQIKKAAQAVTDLGEQISQMTESEIKKMNLPKAFTDAVLMLKTMDRGPALKRQRLFIGKMLRQDEDLIVEIKEKLAEIEIRRKQQNAHFHKLEMWRDRMLESGDDAISEFMQLFPHADRQQLRQWVRNAVKEAETQKPPKSARELFKYLRALEW</sequence>
<evidence type="ECO:0000313" key="7">
    <source>
        <dbReference type="EMBL" id="MBF6056862.1"/>
    </source>
</evidence>
<dbReference type="CDD" id="cd16331">
    <property type="entry name" value="YjgA-like"/>
    <property type="match status" value="1"/>
</dbReference>
<dbReference type="Gene3D" id="1.10.60.30">
    <property type="entry name" value="PSPTO4464-like domains"/>
    <property type="match status" value="2"/>
</dbReference>
<evidence type="ECO:0000256" key="5">
    <source>
        <dbReference type="HAMAP-Rule" id="MF_00765"/>
    </source>
</evidence>
<dbReference type="NCBIfam" id="NF003593">
    <property type="entry name" value="PRK05255.1-1"/>
    <property type="match status" value="1"/>
</dbReference>
<comment type="subcellular location">
    <subcellularLocation>
        <location evidence="5">Cytoplasm</location>
    </subcellularLocation>
    <text evidence="5">Associates with late stage pre-50S ribosomal subunits.</text>
</comment>
<keyword evidence="6" id="KW-0175">Coiled coil</keyword>
<dbReference type="Proteomes" id="UP001193680">
    <property type="component" value="Unassembled WGS sequence"/>
</dbReference>
<dbReference type="PIRSF" id="PIRSF016183">
    <property type="entry name" value="UCP016183"/>
    <property type="match status" value="1"/>
</dbReference>
<dbReference type="HAMAP" id="MF_00765">
    <property type="entry name" value="DarP"/>
    <property type="match status" value="1"/>
</dbReference>
<protein>
    <recommendedName>
        <fullName evidence="5">Dual-action ribosomal maturation protein DarP</fullName>
    </recommendedName>
    <alternativeName>
        <fullName evidence="5">Large ribosomal subunit assembly factor DarP</fullName>
    </alternativeName>
</protein>
<proteinExistence type="inferred from homology"/>
<keyword evidence="2 5" id="KW-0690">Ribosome biogenesis</keyword>
<comment type="similarity">
    <text evidence="5">Belongs to the DarP family.</text>
</comment>
<gene>
    <name evidence="5" type="primary">darP</name>
    <name evidence="7" type="ORF">H8792_000725</name>
</gene>
<comment type="function">
    <text evidence="5">Member of a network of 50S ribosomal subunit biogenesis factors which assembles along the 30S-50S interface, preventing incorrect 23S rRNA structures from forming. Promotes peptidyl transferase center (PTC) maturation.</text>
</comment>
<evidence type="ECO:0000313" key="8">
    <source>
        <dbReference type="Proteomes" id="UP001193680"/>
    </source>
</evidence>
<keyword evidence="3 5" id="KW-0699">rRNA-binding</keyword>
<reference evidence="7 8" key="1">
    <citation type="submission" date="2020-06" db="EMBL/GenBank/DDBJ databases">
        <authorList>
            <person name="Scott K."/>
        </authorList>
    </citation>
    <scope>NUCLEOTIDE SEQUENCE [LARGE SCALE GENOMIC DNA]</scope>
    <source>
        <strain evidence="7 8">HH1</strain>
    </source>
</reference>
<feature type="coiled-coil region" evidence="6">
    <location>
        <begin position="88"/>
        <end position="115"/>
    </location>
</feature>
<keyword evidence="1 5" id="KW-0963">Cytoplasm</keyword>
<comment type="caution">
    <text evidence="7">The sequence shown here is derived from an EMBL/GenBank/DDBJ whole genome shotgun (WGS) entry which is preliminary data.</text>
</comment>
<name>A0ABS0BSL8_9GAMM</name>
<dbReference type="SUPFAM" id="SSF158710">
    <property type="entry name" value="PSPTO4464-like"/>
    <property type="match status" value="1"/>
</dbReference>
<dbReference type="RefSeq" id="WP_194947222.1">
    <property type="nucleotide sequence ID" value="NZ_JACBGI020000001.1"/>
</dbReference>
<keyword evidence="4 5" id="KW-0694">RNA-binding</keyword>
<evidence type="ECO:0000256" key="3">
    <source>
        <dbReference type="ARBA" id="ARBA00022730"/>
    </source>
</evidence>
<organism evidence="7 8">
    <name type="scientific">Thiomicrorhabdus heinhorstiae</name>
    <dbReference type="NCBI Taxonomy" id="2748010"/>
    <lineage>
        <taxon>Bacteria</taxon>
        <taxon>Pseudomonadati</taxon>
        <taxon>Pseudomonadota</taxon>
        <taxon>Gammaproteobacteria</taxon>
        <taxon>Thiotrichales</taxon>
        <taxon>Piscirickettsiaceae</taxon>
        <taxon>Thiomicrorhabdus</taxon>
    </lineage>
</organism>
<dbReference type="PANTHER" id="PTHR38101:SF1">
    <property type="entry name" value="UPF0307 PROTEIN YJGA"/>
    <property type="match status" value="1"/>
</dbReference>
<reference evidence="7 8" key="2">
    <citation type="submission" date="2020-11" db="EMBL/GenBank/DDBJ databases">
        <title>Sulfur oxidizing isolate from Hospital Hole Sinkhole.</title>
        <authorList>
            <person name="Scott K.M."/>
        </authorList>
    </citation>
    <scope>NUCLEOTIDE SEQUENCE [LARGE SCALE GENOMIC DNA]</scope>
    <source>
        <strain evidence="7 8">HH1</strain>
    </source>
</reference>
<accession>A0ABS0BSL8</accession>
<evidence type="ECO:0000256" key="2">
    <source>
        <dbReference type="ARBA" id="ARBA00022517"/>
    </source>
</evidence>
<evidence type="ECO:0000256" key="1">
    <source>
        <dbReference type="ARBA" id="ARBA00022490"/>
    </source>
</evidence>
<dbReference type="Pfam" id="PF04751">
    <property type="entry name" value="DarP"/>
    <property type="match status" value="1"/>
</dbReference>
<dbReference type="InterPro" id="IPR023153">
    <property type="entry name" value="DarP_sf"/>
</dbReference>
<dbReference type="EMBL" id="JACBGI020000001">
    <property type="protein sequence ID" value="MBF6056862.1"/>
    <property type="molecule type" value="Genomic_DNA"/>
</dbReference>
<keyword evidence="8" id="KW-1185">Reference proteome</keyword>
<evidence type="ECO:0000256" key="4">
    <source>
        <dbReference type="ARBA" id="ARBA00022884"/>
    </source>
</evidence>